<gene>
    <name evidence="4" type="ORF">NHN17_06360</name>
</gene>
<dbReference type="NCBIfam" id="TIGR01488">
    <property type="entry name" value="HAD-SF-IB"/>
    <property type="match status" value="1"/>
</dbReference>
<dbReference type="InterPro" id="IPR006385">
    <property type="entry name" value="HAD_hydro_SerB1"/>
</dbReference>
<dbReference type="InterPro" id="IPR036412">
    <property type="entry name" value="HAD-like_sf"/>
</dbReference>
<protein>
    <submittedName>
        <fullName evidence="4">HAD-IB family hydrolase</fullName>
    </submittedName>
</protein>
<dbReference type="GO" id="GO:0016787">
    <property type="term" value="F:hydrolase activity"/>
    <property type="evidence" value="ECO:0007669"/>
    <property type="project" value="UniProtKB-KW"/>
</dbReference>
<dbReference type="Proteomes" id="UP001524460">
    <property type="component" value="Unassembled WGS sequence"/>
</dbReference>
<dbReference type="PANTHER" id="PTHR43344">
    <property type="entry name" value="PHOSPHOSERINE PHOSPHATASE"/>
    <property type="match status" value="1"/>
</dbReference>
<proteinExistence type="predicted"/>
<dbReference type="RefSeq" id="WP_255041314.1">
    <property type="nucleotide sequence ID" value="NZ_JANEYT010000010.1"/>
</dbReference>
<evidence type="ECO:0000256" key="3">
    <source>
        <dbReference type="ARBA" id="ARBA00022842"/>
    </source>
</evidence>
<name>A0ABT1MYU8_9GAMM</name>
<dbReference type="SUPFAM" id="SSF56784">
    <property type="entry name" value="HAD-like"/>
    <property type="match status" value="1"/>
</dbReference>
<dbReference type="PANTHER" id="PTHR43344:SF13">
    <property type="entry name" value="PHOSPHATASE RV3661-RELATED"/>
    <property type="match status" value="1"/>
</dbReference>
<dbReference type="Pfam" id="PF12710">
    <property type="entry name" value="HAD"/>
    <property type="match status" value="1"/>
</dbReference>
<dbReference type="Gene3D" id="3.40.50.1000">
    <property type="entry name" value="HAD superfamily/HAD-like"/>
    <property type="match status" value="1"/>
</dbReference>
<sequence>MNMKTPEAATELVVFDMDETLIGNDLTVLWHAFVVSELGLADDRFLAQDKQMMDLYYQGKMDLDAYMAFSLSPLMSLTAEQVDALADRYVSEQAAQYIFPQAKTLLADLRTRNVTCMIISASASFLVKAMGRYLGIPYAEGVDLVVDNGYYTGKIDGIPSYQHGKVIRLQRWLEANDGSYTPIHFYSDSINDLPLLLEVDYPVVVNGCPKLQSEAITRGWPQLRWQL</sequence>
<accession>A0ABT1MYU8</accession>
<evidence type="ECO:0000256" key="2">
    <source>
        <dbReference type="ARBA" id="ARBA00022801"/>
    </source>
</evidence>
<reference evidence="4 5" key="1">
    <citation type="submission" date="2022-07" db="EMBL/GenBank/DDBJ databases">
        <title>Photobacterium pectinilyticum sp. nov., a marine bacterium isolated from surface seawater of Qingdao offshore.</title>
        <authorList>
            <person name="Wang X."/>
        </authorList>
    </citation>
    <scope>NUCLEOTIDE SEQUENCE [LARGE SCALE GENOMIC DNA]</scope>
    <source>
        <strain evidence="4 5">ZSDE20</strain>
    </source>
</reference>
<keyword evidence="1" id="KW-0479">Metal-binding</keyword>
<evidence type="ECO:0000313" key="4">
    <source>
        <dbReference type="EMBL" id="MCQ1057681.1"/>
    </source>
</evidence>
<dbReference type="NCBIfam" id="TIGR01490">
    <property type="entry name" value="HAD-SF-IB-hyp1"/>
    <property type="match status" value="1"/>
</dbReference>
<dbReference type="Gene3D" id="1.20.1440.100">
    <property type="entry name" value="SG protein - dephosphorylation function"/>
    <property type="match status" value="1"/>
</dbReference>
<evidence type="ECO:0000256" key="1">
    <source>
        <dbReference type="ARBA" id="ARBA00022723"/>
    </source>
</evidence>
<keyword evidence="2 4" id="KW-0378">Hydrolase</keyword>
<comment type="caution">
    <text evidence="4">The sequence shown here is derived from an EMBL/GenBank/DDBJ whole genome shotgun (WGS) entry which is preliminary data.</text>
</comment>
<dbReference type="CDD" id="cd02612">
    <property type="entry name" value="HAD_PGPPase"/>
    <property type="match status" value="1"/>
</dbReference>
<evidence type="ECO:0000313" key="5">
    <source>
        <dbReference type="Proteomes" id="UP001524460"/>
    </source>
</evidence>
<dbReference type="InterPro" id="IPR023214">
    <property type="entry name" value="HAD_sf"/>
</dbReference>
<keyword evidence="5" id="KW-1185">Reference proteome</keyword>
<organism evidence="4 5">
    <name type="scientific">Photobacterium pectinilyticum</name>
    <dbReference type="NCBI Taxonomy" id="2906793"/>
    <lineage>
        <taxon>Bacteria</taxon>
        <taxon>Pseudomonadati</taxon>
        <taxon>Pseudomonadota</taxon>
        <taxon>Gammaproteobacteria</taxon>
        <taxon>Vibrionales</taxon>
        <taxon>Vibrionaceae</taxon>
        <taxon>Photobacterium</taxon>
    </lineage>
</organism>
<dbReference type="InterPro" id="IPR050582">
    <property type="entry name" value="HAD-like_SerB"/>
</dbReference>
<dbReference type="EMBL" id="JANEYT010000010">
    <property type="protein sequence ID" value="MCQ1057681.1"/>
    <property type="molecule type" value="Genomic_DNA"/>
</dbReference>
<keyword evidence="3" id="KW-0460">Magnesium</keyword>